<dbReference type="EMBL" id="JBBPBM010000007">
    <property type="protein sequence ID" value="KAK8574545.1"/>
    <property type="molecule type" value="Genomic_DNA"/>
</dbReference>
<sequence>MNRPPLFEQPTCHSSPLLPPFVANRSREPFDNFVDSHVVGRFPATGGGGNNWDGPTTDVVGGIVTIVGGIGPNRDLGFGKLGILDFGVIL</sequence>
<proteinExistence type="predicted"/>
<keyword evidence="2" id="KW-1185">Reference proteome</keyword>
<dbReference type="Proteomes" id="UP001472677">
    <property type="component" value="Unassembled WGS sequence"/>
</dbReference>
<evidence type="ECO:0000313" key="2">
    <source>
        <dbReference type="Proteomes" id="UP001472677"/>
    </source>
</evidence>
<comment type="caution">
    <text evidence="1">The sequence shown here is derived from an EMBL/GenBank/DDBJ whole genome shotgun (WGS) entry which is preliminary data.</text>
</comment>
<protein>
    <submittedName>
        <fullName evidence="1">Uncharacterized protein</fullName>
    </submittedName>
</protein>
<reference evidence="1 2" key="1">
    <citation type="journal article" date="2024" name="G3 (Bethesda)">
        <title>Genome assembly of Hibiscus sabdariffa L. provides insights into metabolisms of medicinal natural products.</title>
        <authorList>
            <person name="Kim T."/>
        </authorList>
    </citation>
    <scope>NUCLEOTIDE SEQUENCE [LARGE SCALE GENOMIC DNA]</scope>
    <source>
        <strain evidence="1">TK-2024</strain>
        <tissue evidence="1">Old leaves</tissue>
    </source>
</reference>
<gene>
    <name evidence="1" type="ORF">V6N12_062235</name>
</gene>
<name>A0ABR2F8A6_9ROSI</name>
<accession>A0ABR2F8A6</accession>
<evidence type="ECO:0000313" key="1">
    <source>
        <dbReference type="EMBL" id="KAK8574545.1"/>
    </source>
</evidence>
<organism evidence="1 2">
    <name type="scientific">Hibiscus sabdariffa</name>
    <name type="common">roselle</name>
    <dbReference type="NCBI Taxonomy" id="183260"/>
    <lineage>
        <taxon>Eukaryota</taxon>
        <taxon>Viridiplantae</taxon>
        <taxon>Streptophyta</taxon>
        <taxon>Embryophyta</taxon>
        <taxon>Tracheophyta</taxon>
        <taxon>Spermatophyta</taxon>
        <taxon>Magnoliopsida</taxon>
        <taxon>eudicotyledons</taxon>
        <taxon>Gunneridae</taxon>
        <taxon>Pentapetalae</taxon>
        <taxon>rosids</taxon>
        <taxon>malvids</taxon>
        <taxon>Malvales</taxon>
        <taxon>Malvaceae</taxon>
        <taxon>Malvoideae</taxon>
        <taxon>Hibiscus</taxon>
    </lineage>
</organism>